<dbReference type="InterPro" id="IPR046525">
    <property type="entry name" value="DUF6702"/>
</dbReference>
<proteinExistence type="predicted"/>
<evidence type="ECO:0000313" key="2">
    <source>
        <dbReference type="EMBL" id="MBE0370245.1"/>
    </source>
</evidence>
<protein>
    <recommendedName>
        <fullName evidence="4">Orphan protein</fullName>
    </recommendedName>
</protein>
<feature type="chain" id="PRO_5047013619" description="Orphan protein" evidence="1">
    <location>
        <begin position="20"/>
        <end position="166"/>
    </location>
</feature>
<gene>
    <name evidence="2" type="ORF">PAUR_b0230</name>
</gene>
<keyword evidence="3" id="KW-1185">Reference proteome</keyword>
<reference evidence="2 3" key="1">
    <citation type="submission" date="2015-03" db="EMBL/GenBank/DDBJ databases">
        <title>Genome sequence of Pseudoalteromonas aurantia.</title>
        <authorList>
            <person name="Xie B.-B."/>
            <person name="Rong J.-C."/>
            <person name="Qin Q.-L."/>
            <person name="Zhang Y.-Z."/>
        </authorList>
    </citation>
    <scope>NUCLEOTIDE SEQUENCE [LARGE SCALE GENOMIC DNA]</scope>
    <source>
        <strain evidence="2 3">208</strain>
    </source>
</reference>
<dbReference type="EMBL" id="AQGV01000015">
    <property type="protein sequence ID" value="MBE0370245.1"/>
    <property type="molecule type" value="Genomic_DNA"/>
</dbReference>
<evidence type="ECO:0008006" key="4">
    <source>
        <dbReference type="Google" id="ProtNLM"/>
    </source>
</evidence>
<accession>A0ABR9EGW8</accession>
<dbReference type="Proteomes" id="UP000615755">
    <property type="component" value="Unassembled WGS sequence"/>
</dbReference>
<evidence type="ECO:0000313" key="3">
    <source>
        <dbReference type="Proteomes" id="UP000615755"/>
    </source>
</evidence>
<sequence>MNTKLLIMSLLFVSSSGVAHQLKSAKTTVHINRVNGHVEVLHRYYVHDVEHAAEVLFGTNTDIFTNMEAQKRFADYVSEHVHFKVAGGKRLSLVNLGTHIDGPFFIVYQETQSSGKHAIVSMQNRVLQDIWPEQINMVYFEEKNSIRSLHFDKGDDWLPIIFNEAR</sequence>
<feature type="signal peptide" evidence="1">
    <location>
        <begin position="1"/>
        <end position="19"/>
    </location>
</feature>
<name>A0ABR9EGW8_9GAMM</name>
<keyword evidence="1" id="KW-0732">Signal</keyword>
<dbReference type="Pfam" id="PF20420">
    <property type="entry name" value="DUF6702"/>
    <property type="match status" value="1"/>
</dbReference>
<evidence type="ECO:0000256" key="1">
    <source>
        <dbReference type="SAM" id="SignalP"/>
    </source>
</evidence>
<comment type="caution">
    <text evidence="2">The sequence shown here is derived from an EMBL/GenBank/DDBJ whole genome shotgun (WGS) entry which is preliminary data.</text>
</comment>
<organism evidence="2 3">
    <name type="scientific">Pseudoalteromonas aurantia 208</name>
    <dbReference type="NCBI Taxonomy" id="1314867"/>
    <lineage>
        <taxon>Bacteria</taxon>
        <taxon>Pseudomonadati</taxon>
        <taxon>Pseudomonadota</taxon>
        <taxon>Gammaproteobacteria</taxon>
        <taxon>Alteromonadales</taxon>
        <taxon>Pseudoalteromonadaceae</taxon>
        <taxon>Pseudoalteromonas</taxon>
    </lineage>
</organism>
<dbReference type="RefSeq" id="WP_192509398.1">
    <property type="nucleotide sequence ID" value="NZ_AQGV01000015.1"/>
</dbReference>